<protein>
    <recommendedName>
        <fullName evidence="4">Cytochrome B</fullName>
    </recommendedName>
</protein>
<keyword evidence="1" id="KW-1133">Transmembrane helix</keyword>
<feature type="transmembrane region" description="Helical" evidence="1">
    <location>
        <begin position="50"/>
        <end position="73"/>
    </location>
</feature>
<evidence type="ECO:0008006" key="4">
    <source>
        <dbReference type="Google" id="ProtNLM"/>
    </source>
</evidence>
<sequence length="148" mass="16475">MYPIIQPIHSYLAYLTLFLLAFATINGIMGNSSQKAFEEKDLRINKFALIATHTMFLLGIILLFISPITQTAFGDMKATMKDATLRKYAVEHPTVNLIAVVLVTIGNARVKRAVGNGKKYKQTMIFFGLALVLILSRIPWSAWIGLGE</sequence>
<reference evidence="3" key="1">
    <citation type="journal article" date="2019" name="Int. J. Syst. Evol. Microbiol.">
        <title>The Global Catalogue of Microorganisms (GCM) 10K type strain sequencing project: providing services to taxonomists for standard genome sequencing and annotation.</title>
        <authorList>
            <consortium name="The Broad Institute Genomics Platform"/>
            <consortium name="The Broad Institute Genome Sequencing Center for Infectious Disease"/>
            <person name="Wu L."/>
            <person name="Ma J."/>
        </authorList>
    </citation>
    <scope>NUCLEOTIDE SEQUENCE [LARGE SCALE GENOMIC DNA]</scope>
    <source>
        <strain evidence="3">KCTC 52344</strain>
    </source>
</reference>
<dbReference type="RefSeq" id="WP_340238441.1">
    <property type="nucleotide sequence ID" value="NZ_JBBEWC010000009.1"/>
</dbReference>
<gene>
    <name evidence="2" type="ORF">ACFSR2_01105</name>
</gene>
<name>A0ABW5J1U5_9BACT</name>
<keyword evidence="1" id="KW-0812">Transmembrane</keyword>
<organism evidence="2 3">
    <name type="scientific">Emticicia soli</name>
    <dbReference type="NCBI Taxonomy" id="2027878"/>
    <lineage>
        <taxon>Bacteria</taxon>
        <taxon>Pseudomonadati</taxon>
        <taxon>Bacteroidota</taxon>
        <taxon>Cytophagia</taxon>
        <taxon>Cytophagales</taxon>
        <taxon>Leadbetterellaceae</taxon>
        <taxon>Emticicia</taxon>
    </lineage>
</organism>
<proteinExistence type="predicted"/>
<accession>A0ABW5J1U5</accession>
<evidence type="ECO:0000313" key="2">
    <source>
        <dbReference type="EMBL" id="MFD2519463.1"/>
    </source>
</evidence>
<evidence type="ECO:0000313" key="3">
    <source>
        <dbReference type="Proteomes" id="UP001597510"/>
    </source>
</evidence>
<keyword evidence="3" id="KW-1185">Reference proteome</keyword>
<comment type="caution">
    <text evidence="2">The sequence shown here is derived from an EMBL/GenBank/DDBJ whole genome shotgun (WGS) entry which is preliminary data.</text>
</comment>
<feature type="transmembrane region" description="Helical" evidence="1">
    <location>
        <begin position="122"/>
        <end position="140"/>
    </location>
</feature>
<feature type="transmembrane region" description="Helical" evidence="1">
    <location>
        <begin position="93"/>
        <end position="110"/>
    </location>
</feature>
<dbReference type="EMBL" id="JBHULC010000001">
    <property type="protein sequence ID" value="MFD2519463.1"/>
    <property type="molecule type" value="Genomic_DNA"/>
</dbReference>
<keyword evidence="1" id="KW-0472">Membrane</keyword>
<evidence type="ECO:0000256" key="1">
    <source>
        <dbReference type="SAM" id="Phobius"/>
    </source>
</evidence>
<feature type="transmembrane region" description="Helical" evidence="1">
    <location>
        <begin position="12"/>
        <end position="29"/>
    </location>
</feature>
<dbReference type="Proteomes" id="UP001597510">
    <property type="component" value="Unassembled WGS sequence"/>
</dbReference>